<evidence type="ECO:0000313" key="2">
    <source>
        <dbReference type="Proteomes" id="UP001501734"/>
    </source>
</evidence>
<comment type="caution">
    <text evidence="1">The sequence shown here is derived from an EMBL/GenBank/DDBJ whole genome shotgun (WGS) entry which is preliminary data.</text>
</comment>
<dbReference type="Proteomes" id="UP001501734">
    <property type="component" value="Unassembled WGS sequence"/>
</dbReference>
<proteinExistence type="predicted"/>
<dbReference type="EMBL" id="BAABDL010000093">
    <property type="protein sequence ID" value="GAA4072574.1"/>
    <property type="molecule type" value="Genomic_DNA"/>
</dbReference>
<protein>
    <submittedName>
        <fullName evidence="1">Uncharacterized protein</fullName>
    </submittedName>
</protein>
<organism evidence="1 2">
    <name type="scientific">Amphibacillus indicireducens</name>
    <dbReference type="NCBI Taxonomy" id="1076330"/>
    <lineage>
        <taxon>Bacteria</taxon>
        <taxon>Bacillati</taxon>
        <taxon>Bacillota</taxon>
        <taxon>Bacilli</taxon>
        <taxon>Bacillales</taxon>
        <taxon>Bacillaceae</taxon>
        <taxon>Amphibacillus</taxon>
    </lineage>
</organism>
<reference evidence="2" key="1">
    <citation type="journal article" date="2019" name="Int. J. Syst. Evol. Microbiol.">
        <title>The Global Catalogue of Microorganisms (GCM) 10K type strain sequencing project: providing services to taxonomists for standard genome sequencing and annotation.</title>
        <authorList>
            <consortium name="The Broad Institute Genomics Platform"/>
            <consortium name="The Broad Institute Genome Sequencing Center for Infectious Disease"/>
            <person name="Wu L."/>
            <person name="Ma J."/>
        </authorList>
    </citation>
    <scope>NUCLEOTIDE SEQUENCE [LARGE SCALE GENOMIC DNA]</scope>
    <source>
        <strain evidence="2">JCM 17250</strain>
    </source>
</reference>
<sequence>MVRGATLIISENEITYDLITFDQNGMKNILAQKSQFHHSLVSVFSDQTLCQTSGYESSTLSTH</sequence>
<accession>A0ABP7VSA2</accession>
<keyword evidence="2" id="KW-1185">Reference proteome</keyword>
<evidence type="ECO:0000313" key="1">
    <source>
        <dbReference type="EMBL" id="GAA4072574.1"/>
    </source>
</evidence>
<name>A0ABP7VSA2_9BACI</name>
<gene>
    <name evidence="1" type="ORF">GCM10022410_17530</name>
</gene>